<protein>
    <submittedName>
        <fullName evidence="3">Uncharacterized protein</fullName>
    </submittedName>
</protein>
<evidence type="ECO:0000313" key="3">
    <source>
        <dbReference type="EMBL" id="CAG7830547.1"/>
    </source>
</evidence>
<proteinExistence type="predicted"/>
<evidence type="ECO:0000256" key="1">
    <source>
        <dbReference type="SAM" id="MobiDB-lite"/>
    </source>
</evidence>
<feature type="region of interest" description="Disordered" evidence="1">
    <location>
        <begin position="201"/>
        <end position="222"/>
    </location>
</feature>
<dbReference type="AlphaFoldDB" id="A0A8J2PW41"/>
<feature type="compositionally biased region" description="Low complexity" evidence="1">
    <location>
        <begin position="210"/>
        <end position="222"/>
    </location>
</feature>
<sequence>MKFLVAVVIFTVFAGICCEAGRIKGKEGHHHHQHGGKWEKKKGMVPLACLKPDTAEAQHAKLNESRRVCFAEMKNSTGEAPTMDKENKDGMKKWHKEHGMCVMSCMWQRLNVLKVSNGTGQFNATGFAEFSSMLIEDAGKAFTMQLNACAQHKGLSLNATVGSNCEGLQKYGGCWKHSIEVACNPEKRALALSGKGMVNSFGGSDETSDDSVMSSTSSSPSY</sequence>
<dbReference type="Pfam" id="PF01395">
    <property type="entry name" value="PBP_GOBP"/>
    <property type="match status" value="1"/>
</dbReference>
<keyword evidence="4" id="KW-1185">Reference proteome</keyword>
<dbReference type="EMBL" id="CAJVCH010556450">
    <property type="protein sequence ID" value="CAG7830547.1"/>
    <property type="molecule type" value="Genomic_DNA"/>
</dbReference>
<evidence type="ECO:0000256" key="2">
    <source>
        <dbReference type="SAM" id="SignalP"/>
    </source>
</evidence>
<feature type="signal peptide" evidence="2">
    <location>
        <begin position="1"/>
        <end position="20"/>
    </location>
</feature>
<organism evidence="3 4">
    <name type="scientific">Allacma fusca</name>
    <dbReference type="NCBI Taxonomy" id="39272"/>
    <lineage>
        <taxon>Eukaryota</taxon>
        <taxon>Metazoa</taxon>
        <taxon>Ecdysozoa</taxon>
        <taxon>Arthropoda</taxon>
        <taxon>Hexapoda</taxon>
        <taxon>Collembola</taxon>
        <taxon>Symphypleona</taxon>
        <taxon>Sminthuridae</taxon>
        <taxon>Allacma</taxon>
    </lineage>
</organism>
<dbReference type="InterPro" id="IPR006170">
    <property type="entry name" value="PBP/GOBP"/>
</dbReference>
<comment type="caution">
    <text evidence="3">The sequence shown here is derived from an EMBL/GenBank/DDBJ whole genome shotgun (WGS) entry which is preliminary data.</text>
</comment>
<feature type="chain" id="PRO_5035197016" evidence="2">
    <location>
        <begin position="21"/>
        <end position="222"/>
    </location>
</feature>
<keyword evidence="2" id="KW-0732">Signal</keyword>
<accession>A0A8J2PW41</accession>
<dbReference type="GO" id="GO:0005549">
    <property type="term" value="F:odorant binding"/>
    <property type="evidence" value="ECO:0007669"/>
    <property type="project" value="InterPro"/>
</dbReference>
<name>A0A8J2PW41_9HEXA</name>
<dbReference type="Proteomes" id="UP000708208">
    <property type="component" value="Unassembled WGS sequence"/>
</dbReference>
<reference evidence="3" key="1">
    <citation type="submission" date="2021-06" db="EMBL/GenBank/DDBJ databases">
        <authorList>
            <person name="Hodson N. C."/>
            <person name="Mongue J. A."/>
            <person name="Jaron S. K."/>
        </authorList>
    </citation>
    <scope>NUCLEOTIDE SEQUENCE</scope>
</reference>
<evidence type="ECO:0000313" key="4">
    <source>
        <dbReference type="Proteomes" id="UP000708208"/>
    </source>
</evidence>
<gene>
    <name evidence="3" type="ORF">AFUS01_LOCUS40345</name>
</gene>